<dbReference type="RefSeq" id="XP_010240491.1">
    <property type="nucleotide sequence ID" value="XM_010242189.3"/>
</dbReference>
<feature type="compositionally biased region" description="Polar residues" evidence="1">
    <location>
        <begin position="37"/>
        <end position="48"/>
    </location>
</feature>
<feature type="region of interest" description="Disordered" evidence="1">
    <location>
        <begin position="18"/>
        <end position="91"/>
    </location>
</feature>
<keyword evidence="5" id="KW-1185">Reference proteome</keyword>
<dbReference type="eggNOG" id="ENOG502S4XE">
    <property type="taxonomic scope" value="Eukaryota"/>
</dbReference>
<dbReference type="GeneID" id="104585442"/>
<accession>I1GVY4</accession>
<name>I1GVY4_BRADI</name>
<dbReference type="KEGG" id="bdi:104585442"/>
<reference evidence="3" key="2">
    <citation type="submission" date="2017-06" db="EMBL/GenBank/DDBJ databases">
        <title>WGS assembly of Brachypodium distachyon.</title>
        <authorList>
            <consortium name="The International Brachypodium Initiative"/>
            <person name="Lucas S."/>
            <person name="Harmon-Smith M."/>
            <person name="Lail K."/>
            <person name="Tice H."/>
            <person name="Grimwood J."/>
            <person name="Bruce D."/>
            <person name="Barry K."/>
            <person name="Shu S."/>
            <person name="Lindquist E."/>
            <person name="Wang M."/>
            <person name="Pitluck S."/>
            <person name="Vogel J.P."/>
            <person name="Garvin D.F."/>
            <person name="Mockler T.C."/>
            <person name="Schmutz J."/>
            <person name="Rokhsar D."/>
            <person name="Bevan M.W."/>
        </authorList>
    </citation>
    <scope>NUCLEOTIDE SEQUENCE</scope>
    <source>
        <strain evidence="3">Bd21</strain>
    </source>
</reference>
<evidence type="ECO:0000256" key="1">
    <source>
        <dbReference type="SAM" id="MobiDB-lite"/>
    </source>
</evidence>
<evidence type="ECO:0000313" key="3">
    <source>
        <dbReference type="EMBL" id="KQK17029.1"/>
    </source>
</evidence>
<dbReference type="OMA" id="PFGYGGH"/>
<feature type="compositionally biased region" description="Low complexity" evidence="1">
    <location>
        <begin position="57"/>
        <end position="67"/>
    </location>
</feature>
<evidence type="ECO:0000313" key="5">
    <source>
        <dbReference type="Proteomes" id="UP000008810"/>
    </source>
</evidence>
<dbReference type="HOGENOM" id="CLU_1296119_0_0_1"/>
<dbReference type="Pfam" id="PF05678">
    <property type="entry name" value="VQ"/>
    <property type="match status" value="1"/>
</dbReference>
<sequence length="211" mass="22024">MAMCDTGSSFAQWADGLYTYGPSNPAGSPSLGHASDHSTSPPTLSGSDGSPARPATAAAQQQQQQQAGGLPMSKTIKKKRPSTRASRRAPVTLLNTDAANFRAMVQQFTGVPGPVVSFASNDYGHAFQPQPAAASLDHHGHLFHQHQQQQYTGGAFGYGNVLQQQQAAFTGHHGGLGFGSAEDRMLLQSMQQAAAAAAQMPGRNGANGYFA</sequence>
<dbReference type="PANTHER" id="PTHR33179:SF29">
    <property type="entry name" value="OS06G0666400 PROTEIN"/>
    <property type="match status" value="1"/>
</dbReference>
<feature type="domain" description="VQ" evidence="2">
    <location>
        <begin position="92"/>
        <end position="114"/>
    </location>
</feature>
<dbReference type="AlphaFoldDB" id="I1GVY4"/>
<dbReference type="OrthoDB" id="780193at2759"/>
<dbReference type="EnsemblPlants" id="KQK17029">
    <property type="protein sequence ID" value="KQK17029"/>
    <property type="gene ID" value="BRADI_1g32060v3"/>
</dbReference>
<reference evidence="3 4" key="1">
    <citation type="journal article" date="2010" name="Nature">
        <title>Genome sequencing and analysis of the model grass Brachypodium distachyon.</title>
        <authorList>
            <consortium name="International Brachypodium Initiative"/>
        </authorList>
    </citation>
    <scope>NUCLEOTIDE SEQUENCE [LARGE SCALE GENOMIC DNA]</scope>
    <source>
        <strain evidence="3 4">Bd21</strain>
    </source>
</reference>
<proteinExistence type="predicted"/>
<gene>
    <name evidence="4" type="primary">LOC104585442</name>
    <name evidence="3" type="ORF">BRADI_1g32060v3</name>
</gene>
<dbReference type="EMBL" id="CM000880">
    <property type="protein sequence ID" value="KQK17029.1"/>
    <property type="molecule type" value="Genomic_DNA"/>
</dbReference>
<organism evidence="4">
    <name type="scientific">Brachypodium distachyon</name>
    <name type="common">Purple false brome</name>
    <name type="synonym">Trachynia distachya</name>
    <dbReference type="NCBI Taxonomy" id="15368"/>
    <lineage>
        <taxon>Eukaryota</taxon>
        <taxon>Viridiplantae</taxon>
        <taxon>Streptophyta</taxon>
        <taxon>Embryophyta</taxon>
        <taxon>Tracheophyta</taxon>
        <taxon>Spermatophyta</taxon>
        <taxon>Magnoliopsida</taxon>
        <taxon>Liliopsida</taxon>
        <taxon>Poales</taxon>
        <taxon>Poaceae</taxon>
        <taxon>BOP clade</taxon>
        <taxon>Pooideae</taxon>
        <taxon>Stipodae</taxon>
        <taxon>Brachypodieae</taxon>
        <taxon>Brachypodium</taxon>
    </lineage>
</organism>
<evidence type="ECO:0000313" key="4">
    <source>
        <dbReference type="EnsemblPlants" id="KQK17029"/>
    </source>
</evidence>
<protein>
    <recommendedName>
        <fullName evidence="2">VQ domain-containing protein</fullName>
    </recommendedName>
</protein>
<dbReference type="STRING" id="15368.I1GVY4"/>
<dbReference type="InterPro" id="IPR008889">
    <property type="entry name" value="VQ"/>
</dbReference>
<dbReference type="PANTHER" id="PTHR33179">
    <property type="entry name" value="VQ MOTIF-CONTAINING PROTEIN"/>
    <property type="match status" value="1"/>
</dbReference>
<dbReference type="Gramene" id="KQK17029">
    <property type="protein sequence ID" value="KQK17029"/>
    <property type="gene ID" value="BRADI_1g32060v3"/>
</dbReference>
<dbReference type="Proteomes" id="UP000008810">
    <property type="component" value="Chromosome 1"/>
</dbReference>
<evidence type="ECO:0000259" key="2">
    <source>
        <dbReference type="Pfam" id="PF05678"/>
    </source>
</evidence>
<dbReference type="InterPro" id="IPR039609">
    <property type="entry name" value="VQ_15/22"/>
</dbReference>
<reference evidence="4" key="3">
    <citation type="submission" date="2018-08" db="UniProtKB">
        <authorList>
            <consortium name="EnsemblPlants"/>
        </authorList>
    </citation>
    <scope>IDENTIFICATION</scope>
    <source>
        <strain evidence="4">cv. Bd21</strain>
    </source>
</reference>
<feature type="compositionally biased region" description="Basic residues" evidence="1">
    <location>
        <begin position="75"/>
        <end position="87"/>
    </location>
</feature>